<gene>
    <name evidence="1" type="ORF">HPB50_025012</name>
</gene>
<keyword evidence="2" id="KW-1185">Reference proteome</keyword>
<proteinExistence type="predicted"/>
<evidence type="ECO:0000313" key="2">
    <source>
        <dbReference type="Proteomes" id="UP000821845"/>
    </source>
</evidence>
<evidence type="ECO:0000313" key="1">
    <source>
        <dbReference type="EMBL" id="KAH6940132.1"/>
    </source>
</evidence>
<organism evidence="1 2">
    <name type="scientific">Hyalomma asiaticum</name>
    <name type="common">Tick</name>
    <dbReference type="NCBI Taxonomy" id="266040"/>
    <lineage>
        <taxon>Eukaryota</taxon>
        <taxon>Metazoa</taxon>
        <taxon>Ecdysozoa</taxon>
        <taxon>Arthropoda</taxon>
        <taxon>Chelicerata</taxon>
        <taxon>Arachnida</taxon>
        <taxon>Acari</taxon>
        <taxon>Parasitiformes</taxon>
        <taxon>Ixodida</taxon>
        <taxon>Ixodoidea</taxon>
        <taxon>Ixodidae</taxon>
        <taxon>Hyalomminae</taxon>
        <taxon>Hyalomma</taxon>
    </lineage>
</organism>
<comment type="caution">
    <text evidence="1">The sequence shown here is derived from an EMBL/GenBank/DDBJ whole genome shotgun (WGS) entry which is preliminary data.</text>
</comment>
<reference evidence="1" key="1">
    <citation type="submission" date="2020-05" db="EMBL/GenBank/DDBJ databases">
        <title>Large-scale comparative analyses of tick genomes elucidate their genetic diversity and vector capacities.</title>
        <authorList>
            <person name="Jia N."/>
            <person name="Wang J."/>
            <person name="Shi W."/>
            <person name="Du L."/>
            <person name="Sun Y."/>
            <person name="Zhan W."/>
            <person name="Jiang J."/>
            <person name="Wang Q."/>
            <person name="Zhang B."/>
            <person name="Ji P."/>
            <person name="Sakyi L.B."/>
            <person name="Cui X."/>
            <person name="Yuan T."/>
            <person name="Jiang B."/>
            <person name="Yang W."/>
            <person name="Lam T.T.-Y."/>
            <person name="Chang Q."/>
            <person name="Ding S."/>
            <person name="Wang X."/>
            <person name="Zhu J."/>
            <person name="Ruan X."/>
            <person name="Zhao L."/>
            <person name="Wei J."/>
            <person name="Que T."/>
            <person name="Du C."/>
            <person name="Cheng J."/>
            <person name="Dai P."/>
            <person name="Han X."/>
            <person name="Huang E."/>
            <person name="Gao Y."/>
            <person name="Liu J."/>
            <person name="Shao H."/>
            <person name="Ye R."/>
            <person name="Li L."/>
            <person name="Wei W."/>
            <person name="Wang X."/>
            <person name="Wang C."/>
            <person name="Yang T."/>
            <person name="Huo Q."/>
            <person name="Li W."/>
            <person name="Guo W."/>
            <person name="Chen H."/>
            <person name="Zhou L."/>
            <person name="Ni X."/>
            <person name="Tian J."/>
            <person name="Zhou Y."/>
            <person name="Sheng Y."/>
            <person name="Liu T."/>
            <person name="Pan Y."/>
            <person name="Xia L."/>
            <person name="Li J."/>
            <person name="Zhao F."/>
            <person name="Cao W."/>
        </authorList>
    </citation>
    <scope>NUCLEOTIDE SEQUENCE</scope>
    <source>
        <strain evidence="1">Hyas-2018</strain>
    </source>
</reference>
<protein>
    <submittedName>
        <fullName evidence="1">Uncharacterized protein</fullName>
    </submittedName>
</protein>
<sequence length="148" mass="15776">MARISRAEVRGYTLHGVGSGHFPYFFLKGGAVALKDSASRLGELATSPGTMRIESILVTSLSRRPGCVPSGSLRAWNDLVLARVQARCRGVSRATLLSGTTAQAADEAGMPLSQNDIADVTHSESSLALYAWRYSEAVRSSSGVICFR</sequence>
<accession>A0ACB7T416</accession>
<dbReference type="EMBL" id="CM023482">
    <property type="protein sequence ID" value="KAH6940132.1"/>
    <property type="molecule type" value="Genomic_DNA"/>
</dbReference>
<name>A0ACB7T416_HYAAI</name>
<dbReference type="Proteomes" id="UP000821845">
    <property type="component" value="Chromosome 2"/>
</dbReference>